<reference evidence="1" key="1">
    <citation type="journal article" date="2014" name="Int. J. Syst. Evol. Microbiol.">
        <title>Complete genome sequence of Corynebacterium casei LMG S-19264T (=DSM 44701T), isolated from a smear-ripened cheese.</title>
        <authorList>
            <consortium name="US DOE Joint Genome Institute (JGI-PGF)"/>
            <person name="Walter F."/>
            <person name="Albersmeier A."/>
            <person name="Kalinowski J."/>
            <person name="Ruckert C."/>
        </authorList>
    </citation>
    <scope>NUCLEOTIDE SEQUENCE</scope>
    <source>
        <strain evidence="1">CGMCC 1.15034</strain>
    </source>
</reference>
<protein>
    <recommendedName>
        <fullName evidence="3">Cytochrome c domain-containing protein</fullName>
    </recommendedName>
</protein>
<proteinExistence type="predicted"/>
<sequence length="63" mass="6795">MVASGQTQASADVPSFASVARKPDFSAERLAFFLLDPHPKMPNFPLSRTEAADLAAYIGSLRQ</sequence>
<comment type="caution">
    <text evidence="1">The sequence shown here is derived from an EMBL/GenBank/DDBJ whole genome shotgun (WGS) entry which is preliminary data.</text>
</comment>
<dbReference type="Gene3D" id="1.10.760.10">
    <property type="entry name" value="Cytochrome c-like domain"/>
    <property type="match status" value="1"/>
</dbReference>
<organism evidence="1 2">
    <name type="scientific">Bradyrhizobium guangdongense</name>
    <dbReference type="NCBI Taxonomy" id="1325090"/>
    <lineage>
        <taxon>Bacteria</taxon>
        <taxon>Pseudomonadati</taxon>
        <taxon>Pseudomonadota</taxon>
        <taxon>Alphaproteobacteria</taxon>
        <taxon>Hyphomicrobiales</taxon>
        <taxon>Nitrobacteraceae</taxon>
        <taxon>Bradyrhizobium</taxon>
    </lineage>
</organism>
<evidence type="ECO:0008006" key="3">
    <source>
        <dbReference type="Google" id="ProtNLM"/>
    </source>
</evidence>
<dbReference type="GO" id="GO:0009055">
    <property type="term" value="F:electron transfer activity"/>
    <property type="evidence" value="ECO:0007669"/>
    <property type="project" value="InterPro"/>
</dbReference>
<evidence type="ECO:0000313" key="2">
    <source>
        <dbReference type="Proteomes" id="UP000625079"/>
    </source>
</evidence>
<dbReference type="Proteomes" id="UP000625079">
    <property type="component" value="Unassembled WGS sequence"/>
</dbReference>
<dbReference type="SUPFAM" id="SSF46626">
    <property type="entry name" value="Cytochrome c"/>
    <property type="match status" value="1"/>
</dbReference>
<evidence type="ECO:0000313" key="1">
    <source>
        <dbReference type="EMBL" id="GGI33225.1"/>
    </source>
</evidence>
<gene>
    <name evidence="1" type="ORF">GCM10010987_73320</name>
</gene>
<dbReference type="GO" id="GO:0020037">
    <property type="term" value="F:heme binding"/>
    <property type="evidence" value="ECO:0007669"/>
    <property type="project" value="InterPro"/>
</dbReference>
<name>A0AA87WFL9_9BRAD</name>
<dbReference type="InterPro" id="IPR036909">
    <property type="entry name" value="Cyt_c-like_dom_sf"/>
</dbReference>
<dbReference type="EMBL" id="BMHC01000029">
    <property type="protein sequence ID" value="GGI33225.1"/>
    <property type="molecule type" value="Genomic_DNA"/>
</dbReference>
<dbReference type="AlphaFoldDB" id="A0AA87WFL9"/>
<accession>A0AA87WFL9</accession>
<reference evidence="1" key="2">
    <citation type="submission" date="2022-12" db="EMBL/GenBank/DDBJ databases">
        <authorList>
            <person name="Sun Q."/>
            <person name="Zhou Y."/>
        </authorList>
    </citation>
    <scope>NUCLEOTIDE SEQUENCE</scope>
    <source>
        <strain evidence="1">CGMCC 1.15034</strain>
    </source>
</reference>